<evidence type="ECO:0000256" key="1">
    <source>
        <dbReference type="ARBA" id="ARBA00004196"/>
    </source>
</evidence>
<name>A0A2G0CIJ5_9BACT</name>
<dbReference type="Gene3D" id="1.10.760.10">
    <property type="entry name" value="Cytochrome c-like domain"/>
    <property type="match status" value="2"/>
</dbReference>
<accession>A0A2G0CIJ5</accession>
<comment type="subcellular location">
    <subcellularLocation>
        <location evidence="1">Cell envelope</location>
    </subcellularLocation>
</comment>
<dbReference type="InterPro" id="IPR009056">
    <property type="entry name" value="Cyt_c-like_dom"/>
</dbReference>
<dbReference type="GO" id="GO:0004130">
    <property type="term" value="F:cytochrome-c peroxidase activity"/>
    <property type="evidence" value="ECO:0007669"/>
    <property type="project" value="TreeGrafter"/>
</dbReference>
<feature type="chain" id="PRO_5013907876" evidence="7">
    <location>
        <begin position="22"/>
        <end position="445"/>
    </location>
</feature>
<feature type="signal peptide" evidence="7">
    <location>
        <begin position="1"/>
        <end position="21"/>
    </location>
</feature>
<evidence type="ECO:0000256" key="3">
    <source>
        <dbReference type="ARBA" id="ARBA00022723"/>
    </source>
</evidence>
<dbReference type="GO" id="GO:0030313">
    <property type="term" value="C:cell envelope"/>
    <property type="evidence" value="ECO:0007669"/>
    <property type="project" value="UniProtKB-SubCell"/>
</dbReference>
<dbReference type="EMBL" id="PDLO01000001">
    <property type="protein sequence ID" value="PHK99747.1"/>
    <property type="molecule type" value="Genomic_DNA"/>
</dbReference>
<evidence type="ECO:0000256" key="5">
    <source>
        <dbReference type="ARBA" id="ARBA00023004"/>
    </source>
</evidence>
<dbReference type="Proteomes" id="UP000226437">
    <property type="component" value="Unassembled WGS sequence"/>
</dbReference>
<dbReference type="OrthoDB" id="9805202at2"/>
<evidence type="ECO:0000313" key="10">
    <source>
        <dbReference type="Proteomes" id="UP000226437"/>
    </source>
</evidence>
<evidence type="ECO:0000256" key="4">
    <source>
        <dbReference type="ARBA" id="ARBA00023002"/>
    </source>
</evidence>
<evidence type="ECO:0000256" key="7">
    <source>
        <dbReference type="SAM" id="SignalP"/>
    </source>
</evidence>
<keyword evidence="10" id="KW-1185">Reference proteome</keyword>
<keyword evidence="2 6" id="KW-0349">Heme</keyword>
<dbReference type="GO" id="GO:0009055">
    <property type="term" value="F:electron transfer activity"/>
    <property type="evidence" value="ECO:0007669"/>
    <property type="project" value="InterPro"/>
</dbReference>
<dbReference type="SUPFAM" id="SSF46626">
    <property type="entry name" value="Cytochrome c"/>
    <property type="match status" value="2"/>
</dbReference>
<evidence type="ECO:0000259" key="8">
    <source>
        <dbReference type="PROSITE" id="PS51007"/>
    </source>
</evidence>
<protein>
    <submittedName>
        <fullName evidence="9">Cytochrome-c peroxidase</fullName>
    </submittedName>
</protein>
<dbReference type="InterPro" id="IPR051395">
    <property type="entry name" value="Cytochrome_c_Peroxidase/MauG"/>
</dbReference>
<comment type="caution">
    <text evidence="9">The sequence shown here is derived from an EMBL/GenBank/DDBJ whole genome shotgun (WGS) entry which is preliminary data.</text>
</comment>
<evidence type="ECO:0000256" key="2">
    <source>
        <dbReference type="ARBA" id="ARBA00022617"/>
    </source>
</evidence>
<dbReference type="PROSITE" id="PS51257">
    <property type="entry name" value="PROKAR_LIPOPROTEIN"/>
    <property type="match status" value="1"/>
</dbReference>
<dbReference type="AlphaFoldDB" id="A0A2G0CIJ5"/>
<dbReference type="InterPro" id="IPR004852">
    <property type="entry name" value="Di-haem_cyt_c_peroxidsae"/>
</dbReference>
<sequence>MTLRSLALGVSLHLLFFSCQADSDPIVAPAAALDVLLNEHGGPDAFRLPAADDLEALPQDPRNPLSPAKVALGQLLFHETAIATNGKTEEGIGTFSCASCHFAGAGFQAGRFQGIGDGGLGFGVNGEGRRPHEAVPFADFDVQPIRSPSALNTAYQEVMLWNGQFGATGVNAGTEDRWTPGTPKETNTLGYEGLETQAIAGLTVHRMALDARHAEELGYRDLFQAAFPGIEDTKLFTPEYAGLAIAAYERTLVADQAPWQRYLRGEEEALNPDALQGAILFLGKAGCVSCHTGPALSSNTFHALGMDDLVDCEEPTIGTRVDNAENLGRGGFTGKADDNYRFKVPQLYNLKSSPFYGHGSSFRTVRDVIAYKNRAEPQNARVPAGSLSDEFQPLGLTEEEIDQLAAFVRDGLYDPNLERYAPLSLPSGQCFPNNDDRSRKDLDCY</sequence>
<keyword evidence="9" id="KW-0575">Peroxidase</keyword>
<reference evidence="9 10" key="1">
    <citation type="submission" date="2017-10" db="EMBL/GenBank/DDBJ databases">
        <title>The draft genome sequence of Lewinella marina KCTC 32374.</title>
        <authorList>
            <person name="Wang K."/>
        </authorList>
    </citation>
    <scope>NUCLEOTIDE SEQUENCE [LARGE SCALE GENOMIC DNA]</scope>
    <source>
        <strain evidence="9 10">MKG-38</strain>
    </source>
</reference>
<organism evidence="9 10">
    <name type="scientific">Neolewinella marina</name>
    <dbReference type="NCBI Taxonomy" id="438751"/>
    <lineage>
        <taxon>Bacteria</taxon>
        <taxon>Pseudomonadati</taxon>
        <taxon>Bacteroidota</taxon>
        <taxon>Saprospiria</taxon>
        <taxon>Saprospirales</taxon>
        <taxon>Lewinellaceae</taxon>
        <taxon>Neolewinella</taxon>
    </lineage>
</organism>
<proteinExistence type="predicted"/>
<evidence type="ECO:0000256" key="6">
    <source>
        <dbReference type="PROSITE-ProRule" id="PRU00433"/>
    </source>
</evidence>
<gene>
    <name evidence="9" type="ORF">CGL56_01475</name>
</gene>
<dbReference type="Pfam" id="PF03150">
    <property type="entry name" value="CCP_MauG"/>
    <property type="match status" value="1"/>
</dbReference>
<keyword evidence="3 6" id="KW-0479">Metal-binding</keyword>
<keyword evidence="5 6" id="KW-0408">Iron</keyword>
<keyword evidence="4" id="KW-0560">Oxidoreductase</keyword>
<feature type="domain" description="Cytochrome c" evidence="8">
    <location>
        <begin position="272"/>
        <end position="412"/>
    </location>
</feature>
<dbReference type="PANTHER" id="PTHR30600:SF9">
    <property type="entry name" value="BLR7738 PROTEIN"/>
    <property type="match status" value="1"/>
</dbReference>
<dbReference type="PROSITE" id="PS51007">
    <property type="entry name" value="CYTC"/>
    <property type="match status" value="1"/>
</dbReference>
<evidence type="ECO:0000313" key="9">
    <source>
        <dbReference type="EMBL" id="PHK99747.1"/>
    </source>
</evidence>
<keyword evidence="7" id="KW-0732">Signal</keyword>
<dbReference type="RefSeq" id="WP_099104726.1">
    <property type="nucleotide sequence ID" value="NZ_JAATJF010000001.1"/>
</dbReference>
<dbReference type="InterPro" id="IPR036909">
    <property type="entry name" value="Cyt_c-like_dom_sf"/>
</dbReference>
<dbReference type="GO" id="GO:0046872">
    <property type="term" value="F:metal ion binding"/>
    <property type="evidence" value="ECO:0007669"/>
    <property type="project" value="UniProtKB-KW"/>
</dbReference>
<dbReference type="PANTHER" id="PTHR30600">
    <property type="entry name" value="CYTOCHROME C PEROXIDASE-RELATED"/>
    <property type="match status" value="1"/>
</dbReference>
<dbReference type="GO" id="GO:0020037">
    <property type="term" value="F:heme binding"/>
    <property type="evidence" value="ECO:0007669"/>
    <property type="project" value="InterPro"/>
</dbReference>